<name>F6GTK8_VITVI</name>
<dbReference type="Proteomes" id="UP000009183">
    <property type="component" value="Chromosome 17"/>
</dbReference>
<dbReference type="HOGENOM" id="CLU_3192404_0_0_1"/>
<organism evidence="1 2">
    <name type="scientific">Vitis vinifera</name>
    <name type="common">Grape</name>
    <dbReference type="NCBI Taxonomy" id="29760"/>
    <lineage>
        <taxon>Eukaryota</taxon>
        <taxon>Viridiplantae</taxon>
        <taxon>Streptophyta</taxon>
        <taxon>Embryophyta</taxon>
        <taxon>Tracheophyta</taxon>
        <taxon>Spermatophyta</taxon>
        <taxon>Magnoliopsida</taxon>
        <taxon>eudicotyledons</taxon>
        <taxon>Gunneridae</taxon>
        <taxon>Pentapetalae</taxon>
        <taxon>rosids</taxon>
        <taxon>Vitales</taxon>
        <taxon>Vitaceae</taxon>
        <taxon>Viteae</taxon>
        <taxon>Vitis</taxon>
    </lineage>
</organism>
<reference evidence="2" key="1">
    <citation type="journal article" date="2007" name="Nature">
        <title>The grapevine genome sequence suggests ancestral hexaploidization in major angiosperm phyla.</title>
        <authorList>
            <consortium name="The French-Italian Public Consortium for Grapevine Genome Characterization."/>
            <person name="Jaillon O."/>
            <person name="Aury J.-M."/>
            <person name="Noel B."/>
            <person name="Policriti A."/>
            <person name="Clepet C."/>
            <person name="Casagrande A."/>
            <person name="Choisne N."/>
            <person name="Aubourg S."/>
            <person name="Vitulo N."/>
            <person name="Jubin C."/>
            <person name="Vezzi A."/>
            <person name="Legeai F."/>
            <person name="Hugueney P."/>
            <person name="Dasilva C."/>
            <person name="Horner D."/>
            <person name="Mica E."/>
            <person name="Jublot D."/>
            <person name="Poulain J."/>
            <person name="Bruyere C."/>
            <person name="Billault A."/>
            <person name="Segurens B."/>
            <person name="Gouyvenoux M."/>
            <person name="Ugarte E."/>
            <person name="Cattonaro F."/>
            <person name="Anthouard V."/>
            <person name="Vico V."/>
            <person name="Del Fabbro C."/>
            <person name="Alaux M."/>
            <person name="Di Gaspero G."/>
            <person name="Dumas V."/>
            <person name="Felice N."/>
            <person name="Paillard S."/>
            <person name="Juman I."/>
            <person name="Moroldo M."/>
            <person name="Scalabrin S."/>
            <person name="Canaguier A."/>
            <person name="Le Clainche I."/>
            <person name="Malacrida G."/>
            <person name="Durand E."/>
            <person name="Pesole G."/>
            <person name="Laucou V."/>
            <person name="Chatelet P."/>
            <person name="Merdinoglu D."/>
            <person name="Delledonne M."/>
            <person name="Pezzotti M."/>
            <person name="Lecharny A."/>
            <person name="Scarpelli C."/>
            <person name="Artiguenave F."/>
            <person name="Pe M.E."/>
            <person name="Valle G."/>
            <person name="Morgante M."/>
            <person name="Caboche M."/>
            <person name="Adam-Blondon A.-F."/>
            <person name="Weissenbach J."/>
            <person name="Quetier F."/>
            <person name="Wincker P."/>
        </authorList>
    </citation>
    <scope>NUCLEOTIDE SEQUENCE [LARGE SCALE GENOMIC DNA]</scope>
    <source>
        <strain evidence="2">cv. Pinot noir / PN40024</strain>
    </source>
</reference>
<dbReference type="AlphaFoldDB" id="F6GTK8"/>
<accession>F6GTK8</accession>
<dbReference type="EMBL" id="FN594950">
    <property type="protein sequence ID" value="CCB43217.1"/>
    <property type="molecule type" value="Genomic_DNA"/>
</dbReference>
<dbReference type="InParanoid" id="F6GTK8"/>
<keyword evidence="2" id="KW-1185">Reference proteome</keyword>
<dbReference type="PaxDb" id="29760-VIT_17s0000g03740.t01"/>
<protein>
    <submittedName>
        <fullName evidence="1">Uncharacterized protein</fullName>
    </submittedName>
</protein>
<sequence length="46" mass="5541">MDNRKSSRIRSQRLLARLHGCLSYKCSWAVWRCGRSGRKFWRQGWG</sequence>
<gene>
    <name evidence="1" type="ordered locus">VIT_17s0000g03740</name>
</gene>
<evidence type="ECO:0000313" key="2">
    <source>
        <dbReference type="Proteomes" id="UP000009183"/>
    </source>
</evidence>
<proteinExistence type="predicted"/>
<evidence type="ECO:0000313" key="1">
    <source>
        <dbReference type="EMBL" id="CCB43217.1"/>
    </source>
</evidence>